<evidence type="ECO:0000256" key="2">
    <source>
        <dbReference type="PROSITE-ProRule" id="PRU00169"/>
    </source>
</evidence>
<keyword evidence="1 3" id="KW-0238">DNA-binding</keyword>
<dbReference type="SMART" id="SM00448">
    <property type="entry name" value="REC"/>
    <property type="match status" value="1"/>
</dbReference>
<dbReference type="Proteomes" id="UP000504882">
    <property type="component" value="Unassembled WGS sequence"/>
</dbReference>
<dbReference type="InterPro" id="IPR001867">
    <property type="entry name" value="OmpR/PhoB-type_DNA-bd"/>
</dbReference>
<dbReference type="Gene3D" id="6.10.250.690">
    <property type="match status" value="1"/>
</dbReference>
<comment type="caution">
    <text evidence="6">The sequence shown here is derived from an EMBL/GenBank/DDBJ whole genome shotgun (WGS) entry which is preliminary data.</text>
</comment>
<keyword evidence="7" id="KW-1185">Reference proteome</keyword>
<evidence type="ECO:0000259" key="4">
    <source>
        <dbReference type="PROSITE" id="PS50110"/>
    </source>
</evidence>
<evidence type="ECO:0000256" key="3">
    <source>
        <dbReference type="PROSITE-ProRule" id="PRU01091"/>
    </source>
</evidence>
<feature type="domain" description="OmpR/PhoB-type" evidence="5">
    <location>
        <begin position="125"/>
        <end position="224"/>
    </location>
</feature>
<evidence type="ECO:0000259" key="5">
    <source>
        <dbReference type="PROSITE" id="PS51755"/>
    </source>
</evidence>
<name>A0ABY2E0C3_9MICO</name>
<dbReference type="PANTHER" id="PTHR48111:SF2">
    <property type="entry name" value="RESPONSE REGULATOR SAER"/>
    <property type="match status" value="1"/>
</dbReference>
<dbReference type="SMART" id="SM00862">
    <property type="entry name" value="Trans_reg_C"/>
    <property type="match status" value="1"/>
</dbReference>
<dbReference type="PROSITE" id="PS50110">
    <property type="entry name" value="RESPONSE_REGULATORY"/>
    <property type="match status" value="1"/>
</dbReference>
<dbReference type="SUPFAM" id="SSF52172">
    <property type="entry name" value="CheY-like"/>
    <property type="match status" value="1"/>
</dbReference>
<dbReference type="InterPro" id="IPR011006">
    <property type="entry name" value="CheY-like_superfamily"/>
</dbReference>
<feature type="domain" description="Response regulatory" evidence="4">
    <location>
        <begin position="3"/>
        <end position="116"/>
    </location>
</feature>
<dbReference type="PANTHER" id="PTHR48111">
    <property type="entry name" value="REGULATOR OF RPOS"/>
    <property type="match status" value="1"/>
</dbReference>
<proteinExistence type="predicted"/>
<dbReference type="Pfam" id="PF00072">
    <property type="entry name" value="Response_reg"/>
    <property type="match status" value="1"/>
</dbReference>
<dbReference type="PROSITE" id="PS51755">
    <property type="entry name" value="OMPR_PHOB"/>
    <property type="match status" value="1"/>
</dbReference>
<dbReference type="Gene3D" id="3.40.50.2300">
    <property type="match status" value="1"/>
</dbReference>
<feature type="modified residue" description="4-aspartylphosphate" evidence="2">
    <location>
        <position position="52"/>
    </location>
</feature>
<dbReference type="Gene3D" id="1.10.10.10">
    <property type="entry name" value="Winged helix-like DNA-binding domain superfamily/Winged helix DNA-binding domain"/>
    <property type="match status" value="1"/>
</dbReference>
<feature type="DNA-binding region" description="OmpR/PhoB-type" evidence="3">
    <location>
        <begin position="125"/>
        <end position="224"/>
    </location>
</feature>
<accession>A0ABY2E0C3</accession>
<dbReference type="CDD" id="cd00383">
    <property type="entry name" value="trans_reg_C"/>
    <property type="match status" value="1"/>
</dbReference>
<dbReference type="Pfam" id="PF00486">
    <property type="entry name" value="Trans_reg_C"/>
    <property type="match status" value="1"/>
</dbReference>
<dbReference type="InterPro" id="IPR036388">
    <property type="entry name" value="WH-like_DNA-bd_sf"/>
</dbReference>
<evidence type="ECO:0000313" key="6">
    <source>
        <dbReference type="EMBL" id="TDE90861.1"/>
    </source>
</evidence>
<gene>
    <name evidence="6" type="ORF">EXU48_17305</name>
</gene>
<dbReference type="InterPro" id="IPR001789">
    <property type="entry name" value="Sig_transdc_resp-reg_receiver"/>
</dbReference>
<sequence>MAQILVVEDNADVNALLVETLTAEGHEVRGVRDGLAARAALAGAPVDLVVLDLMLPYVDGSVLLTEIRRHSSVPVLVLSARDAVVTKVDLLRLGADDYVTKPFDLTEVATRIEVLLRRAHPATDDRSLAHGDLTLDPASARATIAGRPVALTATELRILRLLLESPDTVRSRPSIYEAVWEEPFVGDDAAVKTHLSNLRAKLRDAAPDSDPIETVWGLGYRLRRVLTRS</sequence>
<organism evidence="6 7">
    <name type="scientific">Occultella glacieicola</name>
    <dbReference type="NCBI Taxonomy" id="2518684"/>
    <lineage>
        <taxon>Bacteria</taxon>
        <taxon>Bacillati</taxon>
        <taxon>Actinomycetota</taxon>
        <taxon>Actinomycetes</taxon>
        <taxon>Micrococcales</taxon>
        <taxon>Ruaniaceae</taxon>
        <taxon>Occultella</taxon>
    </lineage>
</organism>
<dbReference type="RefSeq" id="WP_133108926.1">
    <property type="nucleotide sequence ID" value="NZ_SMNA01000008.1"/>
</dbReference>
<evidence type="ECO:0000256" key="1">
    <source>
        <dbReference type="ARBA" id="ARBA00023125"/>
    </source>
</evidence>
<keyword evidence="2" id="KW-0597">Phosphoprotein</keyword>
<protein>
    <submittedName>
        <fullName evidence="6">Response regulator transcription factor</fullName>
    </submittedName>
</protein>
<dbReference type="EMBL" id="SMNA01000008">
    <property type="protein sequence ID" value="TDE90861.1"/>
    <property type="molecule type" value="Genomic_DNA"/>
</dbReference>
<evidence type="ECO:0000313" key="7">
    <source>
        <dbReference type="Proteomes" id="UP000504882"/>
    </source>
</evidence>
<reference evidence="6 7" key="1">
    <citation type="submission" date="2019-03" db="EMBL/GenBank/DDBJ databases">
        <title>Genomic features of bacteria from cold environments.</title>
        <authorList>
            <person name="Shen L."/>
        </authorList>
    </citation>
    <scope>NUCLEOTIDE SEQUENCE [LARGE SCALE GENOMIC DNA]</scope>
    <source>
        <strain evidence="7">T3246-1</strain>
    </source>
</reference>
<dbReference type="InterPro" id="IPR039420">
    <property type="entry name" value="WalR-like"/>
</dbReference>